<feature type="domain" description="Pyrrolo-quinoline quinone repeat" evidence="1">
    <location>
        <begin position="5"/>
        <end position="52"/>
    </location>
</feature>
<evidence type="ECO:0000313" key="3">
    <source>
        <dbReference type="Proteomes" id="UP001612812"/>
    </source>
</evidence>
<dbReference type="InterPro" id="IPR002372">
    <property type="entry name" value="PQQ_rpt_dom"/>
</dbReference>
<protein>
    <submittedName>
        <fullName evidence="2">PQQ-binding-like beta-propeller repeat protein</fullName>
    </submittedName>
</protein>
<dbReference type="SUPFAM" id="SSF50998">
    <property type="entry name" value="Quinoprotein alcohol dehydrogenase-like"/>
    <property type="match status" value="1"/>
</dbReference>
<dbReference type="Pfam" id="PF13360">
    <property type="entry name" value="PQQ_2"/>
    <property type="match status" value="3"/>
</dbReference>
<evidence type="ECO:0000259" key="1">
    <source>
        <dbReference type="Pfam" id="PF13360"/>
    </source>
</evidence>
<proteinExistence type="predicted"/>
<feature type="domain" description="Pyrrolo-quinoline quinone repeat" evidence="1">
    <location>
        <begin position="70"/>
        <end position="170"/>
    </location>
</feature>
<dbReference type="InterPro" id="IPR015943">
    <property type="entry name" value="WD40/YVTN_repeat-like_dom_sf"/>
</dbReference>
<dbReference type="RefSeq" id="WP_396770940.1">
    <property type="nucleotide sequence ID" value="NZ_JBITLA010000012.1"/>
</dbReference>
<keyword evidence="3" id="KW-1185">Reference proteome</keyword>
<gene>
    <name evidence="2" type="ORF">ACIBP4_24365</name>
</gene>
<name>A0ABW7ZRG6_9ACTN</name>
<dbReference type="InterPro" id="IPR011047">
    <property type="entry name" value="Quinoprotein_ADH-like_sf"/>
</dbReference>
<dbReference type="PANTHER" id="PTHR34512">
    <property type="entry name" value="CELL SURFACE PROTEIN"/>
    <property type="match status" value="1"/>
</dbReference>
<dbReference type="Proteomes" id="UP001612812">
    <property type="component" value="Unassembled WGS sequence"/>
</dbReference>
<dbReference type="PANTHER" id="PTHR34512:SF30">
    <property type="entry name" value="OUTER MEMBRANE PROTEIN ASSEMBLY FACTOR BAMB"/>
    <property type="match status" value="1"/>
</dbReference>
<sequence>MRWSRPTHLRGPQRVAVASGRVVAHERDTRLVGLDAATGAPRWDVPLGTWPRSVVATDRRCWALPQDRPELACLDLGAGSARWRTAVPPFSGHVVVAGDTTLVGGWRGYTALRALDGRTGDLRWVRPGPVPVVRPVVAGGRVLLARPGTPELSVLDLDDGSEVFRRDLPEPFADPDDRPAFVPVDADHVLVRCGPRSLWRVHVGSGDADEFFRADADLSPDAPVVSGALVCVRDRRAGLTALDAGTGRFRWRLVADDDPPVGGVVRTENGHLVARRSGILVRVDDDGEIHGRATAGRRLDAARALTPDSVLLTGPGELSAVTPP</sequence>
<comment type="caution">
    <text evidence="2">The sequence shown here is derived from an EMBL/GenBank/DDBJ whole genome shotgun (WGS) entry which is preliminary data.</text>
</comment>
<accession>A0ABW7ZRG6</accession>
<organism evidence="2 3">
    <name type="scientific">Micromonospora maritima</name>
    <dbReference type="NCBI Taxonomy" id="986711"/>
    <lineage>
        <taxon>Bacteria</taxon>
        <taxon>Bacillati</taxon>
        <taxon>Actinomycetota</taxon>
        <taxon>Actinomycetes</taxon>
        <taxon>Micromonosporales</taxon>
        <taxon>Micromonosporaceae</taxon>
        <taxon>Micromonospora</taxon>
    </lineage>
</organism>
<dbReference type="Gene3D" id="2.130.10.10">
    <property type="entry name" value="YVTN repeat-like/Quinoprotein amine dehydrogenase"/>
    <property type="match status" value="1"/>
</dbReference>
<dbReference type="SMART" id="SM00564">
    <property type="entry name" value="PQQ"/>
    <property type="match status" value="3"/>
</dbReference>
<dbReference type="InterPro" id="IPR018391">
    <property type="entry name" value="PQQ_b-propeller_rpt"/>
</dbReference>
<reference evidence="2 3" key="1">
    <citation type="submission" date="2024-10" db="EMBL/GenBank/DDBJ databases">
        <title>The Natural Products Discovery Center: Release of the First 8490 Sequenced Strains for Exploring Actinobacteria Biosynthetic Diversity.</title>
        <authorList>
            <person name="Kalkreuter E."/>
            <person name="Kautsar S.A."/>
            <person name="Yang D."/>
            <person name="Bader C.D."/>
            <person name="Teijaro C.N."/>
            <person name="Fluegel L."/>
            <person name="Davis C.M."/>
            <person name="Simpson J.R."/>
            <person name="Lauterbach L."/>
            <person name="Steele A.D."/>
            <person name="Gui C."/>
            <person name="Meng S."/>
            <person name="Li G."/>
            <person name="Viehrig K."/>
            <person name="Ye F."/>
            <person name="Su P."/>
            <person name="Kiefer A.F."/>
            <person name="Nichols A."/>
            <person name="Cepeda A.J."/>
            <person name="Yan W."/>
            <person name="Fan B."/>
            <person name="Jiang Y."/>
            <person name="Adhikari A."/>
            <person name="Zheng C.-J."/>
            <person name="Schuster L."/>
            <person name="Cowan T.M."/>
            <person name="Smanski M.J."/>
            <person name="Chevrette M.G."/>
            <person name="De Carvalho L.P.S."/>
            <person name="Shen B."/>
        </authorList>
    </citation>
    <scope>NUCLEOTIDE SEQUENCE [LARGE SCALE GENOMIC DNA]</scope>
    <source>
        <strain evidence="2 3">NPDC049845</strain>
    </source>
</reference>
<evidence type="ECO:0000313" key="2">
    <source>
        <dbReference type="EMBL" id="MFI7265421.1"/>
    </source>
</evidence>
<dbReference type="EMBL" id="JBITLE010000011">
    <property type="protein sequence ID" value="MFI7265421.1"/>
    <property type="molecule type" value="Genomic_DNA"/>
</dbReference>
<feature type="domain" description="Pyrrolo-quinoline quinone repeat" evidence="1">
    <location>
        <begin position="197"/>
        <end position="290"/>
    </location>
</feature>